<dbReference type="InterPro" id="IPR030678">
    <property type="entry name" value="Peptide/Ni-bd"/>
</dbReference>
<dbReference type="SUPFAM" id="SSF53850">
    <property type="entry name" value="Periplasmic binding protein-like II"/>
    <property type="match status" value="1"/>
</dbReference>
<feature type="domain" description="Solute-binding protein family 5" evidence="5">
    <location>
        <begin position="73"/>
        <end position="416"/>
    </location>
</feature>
<dbReference type="RefSeq" id="WP_275633825.1">
    <property type="nucleotide sequence ID" value="NZ_JARGYD010000006.1"/>
</dbReference>
<dbReference type="Pfam" id="PF00496">
    <property type="entry name" value="SBP_bac_5"/>
    <property type="match status" value="1"/>
</dbReference>
<reference evidence="7" key="1">
    <citation type="journal article" date="2019" name="Int. J. Syst. Evol. Microbiol.">
        <title>The Global Catalogue of Microorganisms (GCM) 10K type strain sequencing project: providing services to taxonomists for standard genome sequencing and annotation.</title>
        <authorList>
            <consortium name="The Broad Institute Genomics Platform"/>
            <consortium name="The Broad Institute Genome Sequencing Center for Infectious Disease"/>
            <person name="Wu L."/>
            <person name="Ma J."/>
        </authorList>
    </citation>
    <scope>NUCLEOTIDE SEQUENCE [LARGE SCALE GENOMIC DNA]</scope>
    <source>
        <strain evidence="7">KCTC 52366</strain>
    </source>
</reference>
<organism evidence="6 7">
    <name type="scientific">Psychromarinibacter halotolerans</name>
    <dbReference type="NCBI Taxonomy" id="1775175"/>
    <lineage>
        <taxon>Bacteria</taxon>
        <taxon>Pseudomonadati</taxon>
        <taxon>Pseudomonadota</taxon>
        <taxon>Alphaproteobacteria</taxon>
        <taxon>Rhodobacterales</taxon>
        <taxon>Paracoccaceae</taxon>
        <taxon>Psychromarinibacter</taxon>
    </lineage>
</organism>
<dbReference type="PIRSF" id="PIRSF002741">
    <property type="entry name" value="MppA"/>
    <property type="match status" value="1"/>
</dbReference>
<feature type="signal peptide" evidence="4">
    <location>
        <begin position="1"/>
        <end position="21"/>
    </location>
</feature>
<protein>
    <submittedName>
        <fullName evidence="6">ABC transporter substrate-binding protein</fullName>
    </submittedName>
</protein>
<evidence type="ECO:0000256" key="2">
    <source>
        <dbReference type="ARBA" id="ARBA00005695"/>
    </source>
</evidence>
<dbReference type="Gene3D" id="3.10.105.10">
    <property type="entry name" value="Dipeptide-binding Protein, Domain 3"/>
    <property type="match status" value="1"/>
</dbReference>
<dbReference type="Proteomes" id="UP001595632">
    <property type="component" value="Unassembled WGS sequence"/>
</dbReference>
<evidence type="ECO:0000256" key="3">
    <source>
        <dbReference type="ARBA" id="ARBA00022729"/>
    </source>
</evidence>
<accession>A0ABV7GWY5</accession>
<proteinExistence type="inferred from homology"/>
<comment type="caution">
    <text evidence="6">The sequence shown here is derived from an EMBL/GenBank/DDBJ whole genome shotgun (WGS) entry which is preliminary data.</text>
</comment>
<evidence type="ECO:0000256" key="1">
    <source>
        <dbReference type="ARBA" id="ARBA00004418"/>
    </source>
</evidence>
<sequence>MKFARMRRGLVASAISAFALAAPMAAPVSAQNLTMLVQPEPTTLLAQLNTSSSVQIVATKIFDGLFNLDADLELQPALALGYELSDDGRTLTLELRPDVRWHDGEPFTSEDVRYTLMEVIKEFHPRGRSILASLTAVETPDEHTAILQFAEPTLYALRSLTGPEAPILPAHIFAGSDVRENPAGNAPIGTGPFKFEEWDRGSAIILSANEDYWMPDAPKVERLIVRNIPDPSTRSIALETGEVAVAGMNPIALSELNAVSEVEGVEVSTAGYDALGGIMFFEFNTRLEKFADVRVRQAIAHALNRQFIADNVWFGLGTPATSPVPSWVAEFHNEALTGYDYDLEEATRLLDEAGLTPDEDGWRLSFTHDVMPFDENYQRLARYFKQALAQVGINVELRNQDFPTWLSRVYTDYDYETSAYIVFAGVDPAIGIQRLIWGDNIRSGVAFSNASGYDDDTVDGLLADAATAPTQEERIAIWNDVQSKVMEDLPVLPLIDVSYATIHQGNVSGIEDDGYGVFGSFANVSVDE</sequence>
<evidence type="ECO:0000259" key="5">
    <source>
        <dbReference type="Pfam" id="PF00496"/>
    </source>
</evidence>
<evidence type="ECO:0000313" key="6">
    <source>
        <dbReference type="EMBL" id="MFC3144470.1"/>
    </source>
</evidence>
<dbReference type="CDD" id="cd08517">
    <property type="entry name" value="PBP2_NikA_DppA_OppA_like_13"/>
    <property type="match status" value="1"/>
</dbReference>
<keyword evidence="7" id="KW-1185">Reference proteome</keyword>
<feature type="chain" id="PRO_5045376728" evidence="4">
    <location>
        <begin position="22"/>
        <end position="528"/>
    </location>
</feature>
<dbReference type="EMBL" id="JBHRTB010000010">
    <property type="protein sequence ID" value="MFC3144470.1"/>
    <property type="molecule type" value="Genomic_DNA"/>
</dbReference>
<comment type="subcellular location">
    <subcellularLocation>
        <location evidence="1">Periplasm</location>
    </subcellularLocation>
</comment>
<keyword evidence="3 4" id="KW-0732">Signal</keyword>
<comment type="similarity">
    <text evidence="2">Belongs to the bacterial solute-binding protein 5 family.</text>
</comment>
<dbReference type="InterPro" id="IPR039424">
    <property type="entry name" value="SBP_5"/>
</dbReference>
<dbReference type="PANTHER" id="PTHR30290:SF38">
    <property type="entry name" value="D,D-DIPEPTIDE-BINDING PERIPLASMIC PROTEIN DDPA-RELATED"/>
    <property type="match status" value="1"/>
</dbReference>
<dbReference type="PANTHER" id="PTHR30290">
    <property type="entry name" value="PERIPLASMIC BINDING COMPONENT OF ABC TRANSPORTER"/>
    <property type="match status" value="1"/>
</dbReference>
<evidence type="ECO:0000313" key="7">
    <source>
        <dbReference type="Proteomes" id="UP001595632"/>
    </source>
</evidence>
<name>A0ABV7GWY5_9RHOB</name>
<dbReference type="InterPro" id="IPR000914">
    <property type="entry name" value="SBP_5_dom"/>
</dbReference>
<gene>
    <name evidence="6" type="ORF">ACFOGP_17225</name>
</gene>
<dbReference type="Gene3D" id="3.40.190.10">
    <property type="entry name" value="Periplasmic binding protein-like II"/>
    <property type="match status" value="1"/>
</dbReference>
<evidence type="ECO:0000256" key="4">
    <source>
        <dbReference type="SAM" id="SignalP"/>
    </source>
</evidence>